<dbReference type="OrthoDB" id="1077582at2759"/>
<evidence type="ECO:0000313" key="11">
    <source>
        <dbReference type="EMBL" id="CAA2616062.1"/>
    </source>
</evidence>
<evidence type="ECO:0000256" key="7">
    <source>
        <dbReference type="ARBA" id="ARBA00023136"/>
    </source>
</evidence>
<evidence type="ECO:0000256" key="3">
    <source>
        <dbReference type="ARBA" id="ARBA00007282"/>
    </source>
</evidence>
<dbReference type="InterPro" id="IPR032805">
    <property type="entry name" value="Wax_synthase_dom"/>
</dbReference>
<comment type="similarity">
    <text evidence="3">Belongs to the wax synthase family.</text>
</comment>
<feature type="transmembrane region" description="Helical" evidence="9">
    <location>
        <begin position="263"/>
        <end position="280"/>
    </location>
</feature>
<proteinExistence type="inferred from homology"/>
<dbReference type="Pfam" id="PF13813">
    <property type="entry name" value="MBOAT_2"/>
    <property type="match status" value="1"/>
</dbReference>
<gene>
    <name evidence="11" type="ORF">SI7747_02002298</name>
    <name evidence="12" type="ORF">SI8410_02002480</name>
</gene>
<feature type="transmembrane region" description="Helical" evidence="9">
    <location>
        <begin position="61"/>
        <end position="80"/>
    </location>
</feature>
<comment type="subcellular location">
    <subcellularLocation>
        <location evidence="1">Membrane</location>
        <topology evidence="1">Multi-pass membrane protein</topology>
    </subcellularLocation>
</comment>
<keyword evidence="8" id="KW-0012">Acyltransferase</keyword>
<accession>A0A7I8ID83</accession>
<feature type="transmembrane region" description="Helical" evidence="9">
    <location>
        <begin position="292"/>
        <end position="313"/>
    </location>
</feature>
<keyword evidence="6 9" id="KW-1133">Transmembrane helix</keyword>
<feature type="transmembrane region" description="Helical" evidence="9">
    <location>
        <begin position="37"/>
        <end position="55"/>
    </location>
</feature>
<sequence length="345" mass="37776">MEEEVRCFIRVWLVAVPAAFTYCYSLLSLLRAGKWRLLALLPVVVLFALLPLSFSTVHGRLISASILSWLAIFKLLLFAFDHGPLCDASATKRLSLPSFFAIASLPIMIRRKPPSSPRSGRADPVLTLLGFAVKGLILASIISLYPQRPRFHRGVVLALYTIHMYLALDLGLACAAALGRALLPAGTALEPQFAPPYLCSSLQDFWGRRWNLMVSGILRSAVHDPIRVRWGPTAGVMASFLVSGLMHEVIFFYVTLQPPTGEVASFFVLHGLCTVAEIAAKRWWTGRGMTPLHPAVATPLTIGFLLATGRWLFAPQILRISAEELIVKEAEAVGFLFTGVVARAG</sequence>
<feature type="transmembrane region" description="Helical" evidence="9">
    <location>
        <begin position="157"/>
        <end position="183"/>
    </location>
</feature>
<keyword evidence="7 9" id="KW-0472">Membrane</keyword>
<feature type="transmembrane region" description="Helical" evidence="9">
    <location>
        <begin position="234"/>
        <end position="256"/>
    </location>
</feature>
<evidence type="ECO:0000256" key="1">
    <source>
        <dbReference type="ARBA" id="ARBA00004141"/>
    </source>
</evidence>
<protein>
    <recommendedName>
        <fullName evidence="10">Wax synthase domain-containing protein</fullName>
    </recommendedName>
</protein>
<reference evidence="11" key="1">
    <citation type="submission" date="2019-12" db="EMBL/GenBank/DDBJ databases">
        <authorList>
            <person name="Scholz U."/>
            <person name="Mascher M."/>
            <person name="Fiebig A."/>
        </authorList>
    </citation>
    <scope>NUCLEOTIDE SEQUENCE</scope>
</reference>
<dbReference type="PANTHER" id="PTHR31595">
    <property type="entry name" value="LONG-CHAIN-ALCOHOL O-FATTY-ACYLTRANSFERASE 3-RELATED"/>
    <property type="match status" value="1"/>
</dbReference>
<feature type="domain" description="Wax synthase" evidence="10">
    <location>
        <begin position="190"/>
        <end position="268"/>
    </location>
</feature>
<evidence type="ECO:0000313" key="12">
    <source>
        <dbReference type="EMBL" id="CAA7391108.1"/>
    </source>
</evidence>
<evidence type="ECO:0000256" key="9">
    <source>
        <dbReference type="SAM" id="Phobius"/>
    </source>
</evidence>
<dbReference type="EMBL" id="LR743589">
    <property type="protein sequence ID" value="CAA2616062.1"/>
    <property type="molecule type" value="Genomic_DNA"/>
</dbReference>
<dbReference type="GO" id="GO:0008374">
    <property type="term" value="F:O-acyltransferase activity"/>
    <property type="evidence" value="ECO:0007669"/>
    <property type="project" value="InterPro"/>
</dbReference>
<keyword evidence="13" id="KW-1185">Reference proteome</keyword>
<feature type="transmembrane region" description="Helical" evidence="9">
    <location>
        <begin position="12"/>
        <end position="30"/>
    </location>
</feature>
<comment type="pathway">
    <text evidence="2">Secondary metabolite biosynthesis.</text>
</comment>
<keyword evidence="5 9" id="KW-0812">Transmembrane</keyword>
<dbReference type="GO" id="GO:0016020">
    <property type="term" value="C:membrane"/>
    <property type="evidence" value="ECO:0007669"/>
    <property type="project" value="UniProtKB-SubCell"/>
</dbReference>
<evidence type="ECO:0000256" key="6">
    <source>
        <dbReference type="ARBA" id="ARBA00022989"/>
    </source>
</evidence>
<dbReference type="GO" id="GO:0006629">
    <property type="term" value="P:lipid metabolic process"/>
    <property type="evidence" value="ECO:0007669"/>
    <property type="project" value="InterPro"/>
</dbReference>
<evidence type="ECO:0000256" key="2">
    <source>
        <dbReference type="ARBA" id="ARBA00005179"/>
    </source>
</evidence>
<feature type="transmembrane region" description="Helical" evidence="9">
    <location>
        <begin position="125"/>
        <end position="145"/>
    </location>
</feature>
<dbReference type="InterPro" id="IPR044851">
    <property type="entry name" value="Wax_synthase"/>
</dbReference>
<evidence type="ECO:0000313" key="13">
    <source>
        <dbReference type="Proteomes" id="UP000663760"/>
    </source>
</evidence>
<evidence type="ECO:0000256" key="4">
    <source>
        <dbReference type="ARBA" id="ARBA00022679"/>
    </source>
</evidence>
<dbReference type="AlphaFoldDB" id="A0A7I8ID83"/>
<evidence type="ECO:0000256" key="5">
    <source>
        <dbReference type="ARBA" id="ARBA00022692"/>
    </source>
</evidence>
<evidence type="ECO:0000256" key="8">
    <source>
        <dbReference type="ARBA" id="ARBA00023315"/>
    </source>
</evidence>
<dbReference type="PANTHER" id="PTHR31595:SF57">
    <property type="entry name" value="OS04G0481900 PROTEIN"/>
    <property type="match status" value="1"/>
</dbReference>
<dbReference type="EMBL" id="LR746265">
    <property type="protein sequence ID" value="CAA7391108.1"/>
    <property type="molecule type" value="Genomic_DNA"/>
</dbReference>
<name>A0A7I8ID83_SPIIN</name>
<dbReference type="Proteomes" id="UP000663760">
    <property type="component" value="Chromosome 2"/>
</dbReference>
<evidence type="ECO:0000259" key="10">
    <source>
        <dbReference type="Pfam" id="PF13813"/>
    </source>
</evidence>
<keyword evidence="4" id="KW-0808">Transferase</keyword>
<organism evidence="11">
    <name type="scientific">Spirodela intermedia</name>
    <name type="common">Intermediate duckweed</name>
    <dbReference type="NCBI Taxonomy" id="51605"/>
    <lineage>
        <taxon>Eukaryota</taxon>
        <taxon>Viridiplantae</taxon>
        <taxon>Streptophyta</taxon>
        <taxon>Embryophyta</taxon>
        <taxon>Tracheophyta</taxon>
        <taxon>Spermatophyta</taxon>
        <taxon>Magnoliopsida</taxon>
        <taxon>Liliopsida</taxon>
        <taxon>Araceae</taxon>
        <taxon>Lemnoideae</taxon>
        <taxon>Spirodela</taxon>
    </lineage>
</organism>